<dbReference type="SUPFAM" id="SSF46955">
    <property type="entry name" value="Putative DNA-binding domain"/>
    <property type="match status" value="1"/>
</dbReference>
<proteinExistence type="predicted"/>
<name>A0A3G4V882_9VIBR</name>
<organism evidence="4 5">
    <name type="scientific">Vibrio mediterranei</name>
    <dbReference type="NCBI Taxonomy" id="689"/>
    <lineage>
        <taxon>Bacteria</taxon>
        <taxon>Pseudomonadati</taxon>
        <taxon>Pseudomonadota</taxon>
        <taxon>Gammaproteobacteria</taxon>
        <taxon>Vibrionales</taxon>
        <taxon>Vibrionaceae</taxon>
        <taxon>Vibrio</taxon>
    </lineage>
</organism>
<dbReference type="InterPro" id="IPR009061">
    <property type="entry name" value="DNA-bd_dom_put_sf"/>
</dbReference>
<keyword evidence="1" id="KW-0238">DNA-binding</keyword>
<accession>A0A3G4V882</accession>
<keyword evidence="2" id="KW-0233">DNA recombination</keyword>
<reference evidence="4 5" key="1">
    <citation type="submission" date="2018-11" db="EMBL/GenBank/DDBJ databases">
        <title>Complete Genome Sequence of Vbrio mediterranei 117-T6: a Potential Pathogen Bacteria Isolated from the Conchocelis of Pyropia.</title>
        <authorList>
            <person name="Liu Q."/>
        </authorList>
    </citation>
    <scope>NUCLEOTIDE SEQUENCE [LARGE SCALE GENOMIC DNA]</scope>
    <source>
        <strain evidence="4 5">117-T6</strain>
    </source>
</reference>
<dbReference type="Pfam" id="PF07825">
    <property type="entry name" value="Exc"/>
    <property type="match status" value="1"/>
</dbReference>
<protein>
    <recommendedName>
        <fullName evidence="3">Excisionase-like domain-containing protein</fullName>
    </recommendedName>
</protein>
<feature type="domain" description="Excisionase-like" evidence="3">
    <location>
        <begin position="1"/>
        <end position="69"/>
    </location>
</feature>
<dbReference type="RefSeq" id="WP_112478899.1">
    <property type="nucleotide sequence ID" value="NZ_CP033577.1"/>
</dbReference>
<dbReference type="InterPro" id="IPR012884">
    <property type="entry name" value="Excisionase-like"/>
</dbReference>
<dbReference type="GO" id="GO:0006310">
    <property type="term" value="P:DNA recombination"/>
    <property type="evidence" value="ECO:0007669"/>
    <property type="project" value="UniProtKB-KW"/>
</dbReference>
<gene>
    <name evidence="4" type="ORF">ECB94_04070</name>
</gene>
<sequence>MHITIREWAIQEFGFAPSASTLASYAKTKQIHPAPVKFGGKWMCDEKAVFVGLCSTDSIEITDPVVARIFRHGS</sequence>
<dbReference type="InterPro" id="IPR038137">
    <property type="entry name" value="Excisionase-like_sf"/>
</dbReference>
<dbReference type="GO" id="GO:0003677">
    <property type="term" value="F:DNA binding"/>
    <property type="evidence" value="ECO:0007669"/>
    <property type="project" value="UniProtKB-KW"/>
</dbReference>
<dbReference type="EMBL" id="CP033577">
    <property type="protein sequence ID" value="AYV20529.1"/>
    <property type="molecule type" value="Genomic_DNA"/>
</dbReference>
<evidence type="ECO:0000256" key="1">
    <source>
        <dbReference type="ARBA" id="ARBA00023125"/>
    </source>
</evidence>
<dbReference type="AlphaFoldDB" id="A0A3G4V882"/>
<evidence type="ECO:0000313" key="5">
    <source>
        <dbReference type="Proteomes" id="UP000279760"/>
    </source>
</evidence>
<evidence type="ECO:0000256" key="2">
    <source>
        <dbReference type="ARBA" id="ARBA00023172"/>
    </source>
</evidence>
<dbReference type="Proteomes" id="UP000279760">
    <property type="component" value="Chromosome 1"/>
</dbReference>
<evidence type="ECO:0000313" key="4">
    <source>
        <dbReference type="EMBL" id="AYV20529.1"/>
    </source>
</evidence>
<evidence type="ECO:0000259" key="3">
    <source>
        <dbReference type="Pfam" id="PF07825"/>
    </source>
</evidence>
<dbReference type="Gene3D" id="1.10.1660.20">
    <property type="match status" value="1"/>
</dbReference>